<feature type="binding site" evidence="17">
    <location>
        <position position="436"/>
    </location>
    <ligand>
        <name>(6S)-NADPHX</name>
        <dbReference type="ChEBI" id="CHEBI:64076"/>
    </ligand>
</feature>
<reference evidence="22" key="1">
    <citation type="journal article" date="2022" name="Cell">
        <title>Design, construction, and in vivo augmentation of a complex gut microbiome.</title>
        <authorList>
            <person name="Cheng A.G."/>
            <person name="Ho P.Y."/>
            <person name="Aranda-Diaz A."/>
            <person name="Jain S."/>
            <person name="Yu F.B."/>
            <person name="Meng X."/>
            <person name="Wang M."/>
            <person name="Iakiviak M."/>
            <person name="Nagashima K."/>
            <person name="Zhao A."/>
            <person name="Murugkar P."/>
            <person name="Patil A."/>
            <person name="Atabakhsh K."/>
            <person name="Weakley A."/>
            <person name="Yan J."/>
            <person name="Brumbaugh A.R."/>
            <person name="Higginbottom S."/>
            <person name="Dimas A."/>
            <person name="Shiver A.L."/>
            <person name="Deutschbauer A."/>
            <person name="Neff N."/>
            <person name="Sonnenburg J.L."/>
            <person name="Huang K.C."/>
            <person name="Fischbach M.A."/>
        </authorList>
    </citation>
    <scope>NUCLEOTIDE SEQUENCE</scope>
    <source>
        <strain evidence="22">DSM 19829</strain>
    </source>
</reference>
<evidence type="ECO:0000256" key="5">
    <source>
        <dbReference type="ARBA" id="ARBA00022723"/>
    </source>
</evidence>
<comment type="similarity">
    <text evidence="4 19">In the C-terminal section; belongs to the NnrD/CARKD family.</text>
</comment>
<feature type="binding site" evidence="18">
    <location>
        <position position="119"/>
    </location>
    <ligand>
        <name>K(+)</name>
        <dbReference type="ChEBI" id="CHEBI:29103"/>
    </ligand>
</feature>
<comment type="function">
    <text evidence="18">Catalyzes the epimerization of the S- and R-forms of NAD(P)HX, a damaged form of NAD(P)H that is a result of enzymatic or heat-dependent hydration. This is a prerequisite for the S-specific NAD(P)H-hydrate dehydratase to allow the repair of both epimers of NAD(P)HX.</text>
</comment>
<comment type="function">
    <text evidence="17">Catalyzes the dehydration of the S-form of NAD(P)HX at the expense of ADP, which is converted to AMP. Together with NAD(P)HX epimerase, which catalyzes the epimerization of the S- and R-forms, the enzyme allows the repair of both epimers of NAD(P)HX, a damaged form of NAD(P)H that is a result of enzymatic or heat-dependent hydration.</text>
</comment>
<keyword evidence="8 17" id="KW-0521">NADP</keyword>
<evidence type="ECO:0000256" key="15">
    <source>
        <dbReference type="ARBA" id="ARBA00048238"/>
    </source>
</evidence>
<dbReference type="SUPFAM" id="SSF64153">
    <property type="entry name" value="YjeF N-terminal domain-like"/>
    <property type="match status" value="1"/>
</dbReference>
<evidence type="ECO:0000256" key="17">
    <source>
        <dbReference type="HAMAP-Rule" id="MF_01965"/>
    </source>
</evidence>
<dbReference type="HAMAP" id="MF_01966">
    <property type="entry name" value="NADHX_epimerase"/>
    <property type="match status" value="1"/>
</dbReference>
<feature type="binding site" evidence="18">
    <location>
        <begin position="57"/>
        <end position="61"/>
    </location>
    <ligand>
        <name>(6S)-NADPHX</name>
        <dbReference type="ChEBI" id="CHEBI:64076"/>
    </ligand>
</feature>
<dbReference type="PIRSF" id="PIRSF017184">
    <property type="entry name" value="Nnr"/>
    <property type="match status" value="1"/>
</dbReference>
<dbReference type="InterPro" id="IPR004443">
    <property type="entry name" value="YjeF_N_dom"/>
</dbReference>
<evidence type="ECO:0000256" key="16">
    <source>
        <dbReference type="ARBA" id="ARBA00049209"/>
    </source>
</evidence>
<feature type="binding site" evidence="17">
    <location>
        <position position="435"/>
    </location>
    <ligand>
        <name>AMP</name>
        <dbReference type="ChEBI" id="CHEBI:456215"/>
    </ligand>
</feature>
<feature type="binding site" evidence="18">
    <location>
        <position position="155"/>
    </location>
    <ligand>
        <name>K(+)</name>
        <dbReference type="ChEBI" id="CHEBI:29103"/>
    </ligand>
</feature>
<keyword evidence="11 18" id="KW-0413">Isomerase</keyword>
<keyword evidence="5 18" id="KW-0479">Metal-binding</keyword>
<feature type="binding site" evidence="18">
    <location>
        <begin position="123"/>
        <end position="129"/>
    </location>
    <ligand>
        <name>(6S)-NADPHX</name>
        <dbReference type="ChEBI" id="CHEBI:64076"/>
    </ligand>
</feature>
<feature type="domain" description="YjeF C-terminal" evidence="20">
    <location>
        <begin position="218"/>
        <end position="495"/>
    </location>
</feature>
<comment type="catalytic activity">
    <reaction evidence="1 18 19">
        <text>(6R)-NADHX = (6S)-NADHX</text>
        <dbReference type="Rhea" id="RHEA:32215"/>
        <dbReference type="ChEBI" id="CHEBI:64074"/>
        <dbReference type="ChEBI" id="CHEBI:64075"/>
        <dbReference type="EC" id="5.1.99.6"/>
    </reaction>
</comment>
<comment type="similarity">
    <text evidence="18">Belongs to the NnrE/AIBP family.</text>
</comment>
<evidence type="ECO:0000256" key="9">
    <source>
        <dbReference type="ARBA" id="ARBA00022958"/>
    </source>
</evidence>
<evidence type="ECO:0000256" key="8">
    <source>
        <dbReference type="ARBA" id="ARBA00022857"/>
    </source>
</evidence>
<dbReference type="SUPFAM" id="SSF53613">
    <property type="entry name" value="Ribokinase-like"/>
    <property type="match status" value="1"/>
</dbReference>
<evidence type="ECO:0000256" key="2">
    <source>
        <dbReference type="ARBA" id="ARBA00000909"/>
    </source>
</evidence>
<dbReference type="Pfam" id="PF03853">
    <property type="entry name" value="YjeF_N"/>
    <property type="match status" value="1"/>
</dbReference>
<dbReference type="Gene3D" id="3.40.50.10260">
    <property type="entry name" value="YjeF N-terminal domain"/>
    <property type="match status" value="1"/>
</dbReference>
<dbReference type="InterPro" id="IPR017953">
    <property type="entry name" value="Carbohydrate_kinase_pred_CS"/>
</dbReference>
<evidence type="ECO:0000256" key="10">
    <source>
        <dbReference type="ARBA" id="ARBA00023027"/>
    </source>
</evidence>
<dbReference type="InterPro" id="IPR030677">
    <property type="entry name" value="Nnr"/>
</dbReference>
<feature type="binding site" evidence="17">
    <location>
        <position position="318"/>
    </location>
    <ligand>
        <name>(6S)-NADPHX</name>
        <dbReference type="ChEBI" id="CHEBI:64076"/>
    </ligand>
</feature>
<dbReference type="EC" id="4.2.1.136" evidence="19"/>
<evidence type="ECO:0000256" key="6">
    <source>
        <dbReference type="ARBA" id="ARBA00022741"/>
    </source>
</evidence>
<dbReference type="PANTHER" id="PTHR12592">
    <property type="entry name" value="ATP-DEPENDENT (S)-NAD(P)H-HYDRATE DEHYDRATASE FAMILY MEMBER"/>
    <property type="match status" value="1"/>
</dbReference>
<dbReference type="RefSeq" id="WP_044983050.1">
    <property type="nucleotide sequence ID" value="NZ_CABLBR010000005.1"/>
</dbReference>
<keyword evidence="10 17" id="KW-0520">NAD</keyword>
<organism evidence="22 23">
    <name type="scientific">Ruminococcus gauvreauii</name>
    <dbReference type="NCBI Taxonomy" id="438033"/>
    <lineage>
        <taxon>Bacteria</taxon>
        <taxon>Bacillati</taxon>
        <taxon>Bacillota</taxon>
        <taxon>Clostridia</taxon>
        <taxon>Eubacteriales</taxon>
        <taxon>Oscillospiraceae</taxon>
        <taxon>Ruminococcus</taxon>
    </lineage>
</organism>
<keyword evidence="13" id="KW-0511">Multifunctional enzyme</keyword>
<evidence type="ECO:0000256" key="12">
    <source>
        <dbReference type="ARBA" id="ARBA00023239"/>
    </source>
</evidence>
<dbReference type="HAMAP" id="MF_01965">
    <property type="entry name" value="NADHX_dehydratase"/>
    <property type="match status" value="1"/>
</dbReference>
<dbReference type="PROSITE" id="PS51385">
    <property type="entry name" value="YJEF_N"/>
    <property type="match status" value="1"/>
</dbReference>
<feature type="binding site" evidence="17">
    <location>
        <begin position="406"/>
        <end position="410"/>
    </location>
    <ligand>
        <name>AMP</name>
        <dbReference type="ChEBI" id="CHEBI:456215"/>
    </ligand>
</feature>
<dbReference type="Pfam" id="PF01256">
    <property type="entry name" value="Carb_kinase"/>
    <property type="match status" value="1"/>
</dbReference>
<evidence type="ECO:0000256" key="18">
    <source>
        <dbReference type="HAMAP-Rule" id="MF_01966"/>
    </source>
</evidence>
<dbReference type="NCBIfam" id="TIGR00197">
    <property type="entry name" value="yjeF_nterm"/>
    <property type="match status" value="1"/>
</dbReference>
<evidence type="ECO:0000256" key="1">
    <source>
        <dbReference type="ARBA" id="ARBA00000013"/>
    </source>
</evidence>
<keyword evidence="6 17" id="KW-0547">Nucleotide-binding</keyword>
<keyword evidence="12 17" id="KW-0456">Lyase</keyword>
<feature type="binding site" evidence="18">
    <location>
        <position position="134"/>
    </location>
    <ligand>
        <name>(6S)-NADPHX</name>
        <dbReference type="ChEBI" id="CHEBI:64076"/>
    </ligand>
</feature>
<dbReference type="PROSITE" id="PS51383">
    <property type="entry name" value="YJEF_C_3"/>
    <property type="match status" value="1"/>
</dbReference>
<evidence type="ECO:0000256" key="19">
    <source>
        <dbReference type="PIRNR" id="PIRNR017184"/>
    </source>
</evidence>
<dbReference type="EMBL" id="CP102290">
    <property type="protein sequence ID" value="UWP59524.1"/>
    <property type="molecule type" value="Genomic_DNA"/>
</dbReference>
<dbReference type="Gene3D" id="3.40.1190.20">
    <property type="match status" value="1"/>
</dbReference>
<dbReference type="InterPro" id="IPR000631">
    <property type="entry name" value="CARKD"/>
</dbReference>
<feature type="binding site" evidence="18">
    <location>
        <position position="58"/>
    </location>
    <ligand>
        <name>K(+)</name>
        <dbReference type="ChEBI" id="CHEBI:29103"/>
    </ligand>
</feature>
<feature type="binding site" evidence="17">
    <location>
        <position position="253"/>
    </location>
    <ligand>
        <name>(6S)-NADPHX</name>
        <dbReference type="ChEBI" id="CHEBI:64076"/>
    </ligand>
</feature>
<feature type="binding site" evidence="18">
    <location>
        <position position="152"/>
    </location>
    <ligand>
        <name>(6S)-NADPHX</name>
        <dbReference type="ChEBI" id="CHEBI:64076"/>
    </ligand>
</feature>
<protein>
    <recommendedName>
        <fullName evidence="19">Bifunctional NAD(P)H-hydrate repair enzyme</fullName>
    </recommendedName>
    <alternativeName>
        <fullName evidence="19">Nicotinamide nucleotide repair protein</fullName>
    </alternativeName>
    <domain>
        <recommendedName>
            <fullName evidence="19">ADP-dependent (S)-NAD(P)H-hydrate dehydratase</fullName>
            <ecNumber evidence="19">4.2.1.136</ecNumber>
        </recommendedName>
        <alternativeName>
            <fullName evidence="19">ADP-dependent NAD(P)HX dehydratase</fullName>
        </alternativeName>
    </domain>
    <domain>
        <recommendedName>
            <fullName evidence="19">NAD(P)H-hydrate epimerase</fullName>
            <ecNumber evidence="19">5.1.99.6</ecNumber>
        </recommendedName>
    </domain>
</protein>
<dbReference type="NCBIfam" id="TIGR00196">
    <property type="entry name" value="yjeF_cterm"/>
    <property type="match status" value="1"/>
</dbReference>
<dbReference type="Proteomes" id="UP001060164">
    <property type="component" value="Chromosome"/>
</dbReference>
<feature type="binding site" evidence="17">
    <location>
        <position position="369"/>
    </location>
    <ligand>
        <name>(6S)-NADPHX</name>
        <dbReference type="ChEBI" id="CHEBI:64076"/>
    </ligand>
</feature>
<proteinExistence type="inferred from homology"/>
<feature type="domain" description="YjeF N-terminal" evidence="21">
    <location>
        <begin position="10"/>
        <end position="209"/>
    </location>
</feature>
<comment type="cofactor">
    <cofactor evidence="18 19">
        <name>K(+)</name>
        <dbReference type="ChEBI" id="CHEBI:29103"/>
    </cofactor>
    <text evidence="18 19">Binds 1 potassium ion per subunit.</text>
</comment>
<dbReference type="PROSITE" id="PS01050">
    <property type="entry name" value="YJEF_C_2"/>
    <property type="match status" value="1"/>
</dbReference>
<keyword evidence="9 18" id="KW-0630">Potassium</keyword>
<evidence type="ECO:0000256" key="14">
    <source>
        <dbReference type="ARBA" id="ARBA00025153"/>
    </source>
</evidence>
<comment type="similarity">
    <text evidence="3 19">In the N-terminal section; belongs to the NnrE/AIBP family.</text>
</comment>
<dbReference type="EC" id="5.1.99.6" evidence="19"/>
<gene>
    <name evidence="17" type="primary">nnrD</name>
    <name evidence="18" type="synonym">nnrE</name>
    <name evidence="22" type="ORF">NQ502_00195</name>
</gene>
<evidence type="ECO:0000256" key="4">
    <source>
        <dbReference type="ARBA" id="ARBA00009524"/>
    </source>
</evidence>
<comment type="cofactor">
    <cofactor evidence="17">
        <name>Mg(2+)</name>
        <dbReference type="ChEBI" id="CHEBI:18420"/>
    </cofactor>
</comment>
<sequence length="504" mass="53976">MRRVVTTQQMKEADEYTIRKMGIPSLVLMERAALACVDVLKREFPLERVLVLCGTGNNGGDGIAIGRILHLAGYDVTICLTGNDAHRSEENKTQKEIAENYGTTFVNNPDPAEYTTIVDSVFGIGLSRELSSQYCELFQKVNSSRAKVLAVDIPSGIHGNTAEILGEAVRADVTVTFAFAKPGLLMYPGADFIGRLEVCDIGIYEADNVVCQPDIRQLDERERAWIKRRNPGGNKGTFGKILLIAGSVNMCGASYLSGMAGFLTGAGMVKIHTVRENRVILQQQFPEAMLSVYDDTDPNLSGLEEAIGWADVIGIGPGLGTSRTAEELLDRVLAVCQVPLVIDADGLNLLSRDTDRLRELKCPCIVTPHLGEMGRLTGMDVSSIQKDRLKTAAEFAGNYHVVCVQKDARTVIADPEGMIFINTTGNSGMATAGSGDVLTGVILGLLGTGMPAREAAALGVWLHGCAGDAAARKVGEASVMAGKLLEEIPGCIRNDSNDTEEGKV</sequence>
<dbReference type="CDD" id="cd01171">
    <property type="entry name" value="YXKO-related"/>
    <property type="match status" value="1"/>
</dbReference>
<evidence type="ECO:0000256" key="11">
    <source>
        <dbReference type="ARBA" id="ARBA00023235"/>
    </source>
</evidence>
<name>A0ABY5VGI2_9FIRM</name>
<evidence type="ECO:0000256" key="3">
    <source>
        <dbReference type="ARBA" id="ARBA00006001"/>
    </source>
</evidence>
<comment type="similarity">
    <text evidence="17">Belongs to the NnrD/CARKD family.</text>
</comment>
<evidence type="ECO:0000313" key="23">
    <source>
        <dbReference type="Proteomes" id="UP001060164"/>
    </source>
</evidence>
<evidence type="ECO:0000259" key="21">
    <source>
        <dbReference type="PROSITE" id="PS51385"/>
    </source>
</evidence>
<evidence type="ECO:0000256" key="13">
    <source>
        <dbReference type="ARBA" id="ARBA00023268"/>
    </source>
</evidence>
<evidence type="ECO:0000313" key="22">
    <source>
        <dbReference type="EMBL" id="UWP59524.1"/>
    </source>
</evidence>
<evidence type="ECO:0000256" key="7">
    <source>
        <dbReference type="ARBA" id="ARBA00022840"/>
    </source>
</evidence>
<dbReference type="InterPro" id="IPR029056">
    <property type="entry name" value="Ribokinase-like"/>
</dbReference>
<keyword evidence="23" id="KW-1185">Reference proteome</keyword>
<accession>A0ABY5VGI2</accession>
<dbReference type="InterPro" id="IPR036652">
    <property type="entry name" value="YjeF_N_dom_sf"/>
</dbReference>
<evidence type="ECO:0000259" key="20">
    <source>
        <dbReference type="PROSITE" id="PS51383"/>
    </source>
</evidence>
<comment type="catalytic activity">
    <reaction evidence="15 17 19">
        <text>(6S)-NADHX + ADP = AMP + phosphate + NADH + H(+)</text>
        <dbReference type="Rhea" id="RHEA:32223"/>
        <dbReference type="ChEBI" id="CHEBI:15378"/>
        <dbReference type="ChEBI" id="CHEBI:43474"/>
        <dbReference type="ChEBI" id="CHEBI:57945"/>
        <dbReference type="ChEBI" id="CHEBI:64074"/>
        <dbReference type="ChEBI" id="CHEBI:456215"/>
        <dbReference type="ChEBI" id="CHEBI:456216"/>
        <dbReference type="EC" id="4.2.1.136"/>
    </reaction>
</comment>
<dbReference type="PANTHER" id="PTHR12592:SF0">
    <property type="entry name" value="ATP-DEPENDENT (S)-NAD(P)H-HYDRATE DEHYDRATASE"/>
    <property type="match status" value="1"/>
</dbReference>
<comment type="function">
    <text evidence="14 19">Bifunctional enzyme that catalyzes the epimerization of the S- and R-forms of NAD(P)HX and the dehydration of the S-form of NAD(P)HX at the expense of ADP, which is converted to AMP. This allows the repair of both epimers of NAD(P)HX, a damaged form of NAD(P)H that is a result of enzymatic or heat-dependent hydration.</text>
</comment>
<keyword evidence="7 17" id="KW-0067">ATP-binding</keyword>
<comment type="catalytic activity">
    <reaction evidence="16 17 19">
        <text>(6S)-NADPHX + ADP = AMP + phosphate + NADPH + H(+)</text>
        <dbReference type="Rhea" id="RHEA:32235"/>
        <dbReference type="ChEBI" id="CHEBI:15378"/>
        <dbReference type="ChEBI" id="CHEBI:43474"/>
        <dbReference type="ChEBI" id="CHEBI:57783"/>
        <dbReference type="ChEBI" id="CHEBI:64076"/>
        <dbReference type="ChEBI" id="CHEBI:456215"/>
        <dbReference type="ChEBI" id="CHEBI:456216"/>
        <dbReference type="EC" id="4.2.1.136"/>
    </reaction>
</comment>
<comment type="subunit">
    <text evidence="17">Homotetramer.</text>
</comment>
<comment type="catalytic activity">
    <reaction evidence="2 18 19">
        <text>(6R)-NADPHX = (6S)-NADPHX</text>
        <dbReference type="Rhea" id="RHEA:32227"/>
        <dbReference type="ChEBI" id="CHEBI:64076"/>
        <dbReference type="ChEBI" id="CHEBI:64077"/>
        <dbReference type="EC" id="5.1.99.6"/>
    </reaction>
</comment>